<proteinExistence type="predicted"/>
<gene>
    <name evidence="1" type="ORF">SMACR_09997</name>
</gene>
<name>A0A8S8ZDL4_SORMA</name>
<comment type="caution">
    <text evidence="1">The sequence shown here is derived from an EMBL/GenBank/DDBJ whole genome shotgun (WGS) entry which is preliminary data.</text>
</comment>
<evidence type="ECO:0000313" key="2">
    <source>
        <dbReference type="Proteomes" id="UP000433876"/>
    </source>
</evidence>
<dbReference type="AlphaFoldDB" id="A0A8S8ZDL4"/>
<reference evidence="1 2" key="1">
    <citation type="submission" date="2017-07" db="EMBL/GenBank/DDBJ databases">
        <title>Genome sequence of the Sordaria macrospora wild type strain R19027.</title>
        <authorList>
            <person name="Nowrousian M."/>
            <person name="Teichert I."/>
            <person name="Kueck U."/>
        </authorList>
    </citation>
    <scope>NUCLEOTIDE SEQUENCE [LARGE SCALE GENOMIC DNA]</scope>
    <source>
        <strain evidence="1 2">R19027</strain>
        <tissue evidence="1">Mycelium</tissue>
    </source>
</reference>
<sequence length="100" mass="10601">MIANSVDLPFLFHISPSGKSPCSFATRATRSATIASKTFPTQLKSAMGRHAPAIFCCAAVFPGFIRTTTFACRHRGGNEPRVKILVAITTSASTSASRTP</sequence>
<organism evidence="1 2">
    <name type="scientific">Sordaria macrospora</name>
    <dbReference type="NCBI Taxonomy" id="5147"/>
    <lineage>
        <taxon>Eukaryota</taxon>
        <taxon>Fungi</taxon>
        <taxon>Dikarya</taxon>
        <taxon>Ascomycota</taxon>
        <taxon>Pezizomycotina</taxon>
        <taxon>Sordariomycetes</taxon>
        <taxon>Sordariomycetidae</taxon>
        <taxon>Sordariales</taxon>
        <taxon>Sordariaceae</taxon>
        <taxon>Sordaria</taxon>
    </lineage>
</organism>
<dbReference type="EMBL" id="NMPR01000378">
    <property type="protein sequence ID" value="KAA8620668.1"/>
    <property type="molecule type" value="Genomic_DNA"/>
</dbReference>
<evidence type="ECO:0000313" key="1">
    <source>
        <dbReference type="EMBL" id="KAA8620668.1"/>
    </source>
</evidence>
<dbReference type="Proteomes" id="UP000433876">
    <property type="component" value="Unassembled WGS sequence"/>
</dbReference>
<dbReference type="VEuPathDB" id="FungiDB:SMAC_09997"/>
<protein>
    <submittedName>
        <fullName evidence="1">Uncharacterized protein</fullName>
    </submittedName>
</protein>
<accession>A0A8S8ZDL4</accession>